<proteinExistence type="predicted"/>
<gene>
    <name evidence="1" type="ORF">SAMN02799620_03797</name>
</gene>
<dbReference type="EMBL" id="FMUB01000007">
    <property type="protein sequence ID" value="SCX24860.1"/>
    <property type="molecule type" value="Genomic_DNA"/>
</dbReference>
<dbReference type="Proteomes" id="UP000199707">
    <property type="component" value="Unassembled WGS sequence"/>
</dbReference>
<organism evidence="1 2">
    <name type="scientific">Mycolicibacterium fluoranthenivorans</name>
    <dbReference type="NCBI Taxonomy" id="258505"/>
    <lineage>
        <taxon>Bacteria</taxon>
        <taxon>Bacillati</taxon>
        <taxon>Actinomycetota</taxon>
        <taxon>Actinomycetes</taxon>
        <taxon>Mycobacteriales</taxon>
        <taxon>Mycobacteriaceae</taxon>
        <taxon>Mycolicibacterium</taxon>
    </lineage>
</organism>
<dbReference type="AlphaFoldDB" id="A0A1G4WKW3"/>
<protein>
    <submittedName>
        <fullName evidence="1">Uncharacterized protein</fullName>
    </submittedName>
</protein>
<sequence length="158" mass="17277">MRDTWLERSWILRFMRDTWLERDLPVLKAAVEVFEQEGDPMDADDIAVIAKLDAETVQRALRALSTEPFFANGQETANGDILWIGKPTSKALRVAGQWPSPETLLESLISALETAGEDDDRMPEERTKIKQVALGLRTAATQIAIGALGGAGGNLLSG</sequence>
<accession>A0A1G4WKW3</accession>
<reference evidence="2" key="1">
    <citation type="submission" date="2016-10" db="EMBL/GenBank/DDBJ databases">
        <authorList>
            <person name="Varghese N."/>
            <person name="Submissions S."/>
        </authorList>
    </citation>
    <scope>NUCLEOTIDE SEQUENCE [LARGE SCALE GENOMIC DNA]</scope>
    <source>
        <strain evidence="2">UNC267MFSha1.1M11</strain>
    </source>
</reference>
<name>A0A1G4WKW3_9MYCO</name>
<evidence type="ECO:0000313" key="1">
    <source>
        <dbReference type="EMBL" id="SCX24860.1"/>
    </source>
</evidence>
<evidence type="ECO:0000313" key="2">
    <source>
        <dbReference type="Proteomes" id="UP000199707"/>
    </source>
</evidence>